<reference evidence="1 2" key="1">
    <citation type="submission" date="2011-04" db="EMBL/GenBank/DDBJ databases">
        <authorList>
            <person name="Muzny D."/>
            <person name="Qin X."/>
            <person name="Deng J."/>
            <person name="Jiang H."/>
            <person name="Liu Y."/>
            <person name="Qu J."/>
            <person name="Song X.-Z."/>
            <person name="Zhang L."/>
            <person name="Thornton R."/>
            <person name="Coyle M."/>
            <person name="Francisco L."/>
            <person name="Jackson L."/>
            <person name="Javaid M."/>
            <person name="Korchina V."/>
            <person name="Kovar C."/>
            <person name="Mata R."/>
            <person name="Mathew T."/>
            <person name="Ngo R."/>
            <person name="Nguyen L."/>
            <person name="Nguyen N."/>
            <person name="Okwuonu G."/>
            <person name="Ongeri F."/>
            <person name="Pham C."/>
            <person name="Simmons D."/>
            <person name="Wilczek-Boney K."/>
            <person name="Hale W."/>
            <person name="Jakkamsetti A."/>
            <person name="Pham P."/>
            <person name="Ruth R."/>
            <person name="San Lucas F."/>
            <person name="Warren J."/>
            <person name="Zhang J."/>
            <person name="Zhao Z."/>
            <person name="Zhou C."/>
            <person name="Zhu D."/>
            <person name="Lee S."/>
            <person name="Bess C."/>
            <person name="Blankenburg K."/>
            <person name="Forbes L."/>
            <person name="Fu Q."/>
            <person name="Gubbala S."/>
            <person name="Hirani K."/>
            <person name="Jayaseelan J.C."/>
            <person name="Lara F."/>
            <person name="Munidasa M."/>
            <person name="Palculict T."/>
            <person name="Patil S."/>
            <person name="Pu L.-L."/>
            <person name="Saada N."/>
            <person name="Tang L."/>
            <person name="Weissenberger G."/>
            <person name="Zhu Y."/>
            <person name="Hemphill L."/>
            <person name="Shang Y."/>
            <person name="Youmans B."/>
            <person name="Ayvaz T."/>
            <person name="Ross M."/>
            <person name="Santibanez J."/>
            <person name="Aqrawi P."/>
            <person name="Gross S."/>
            <person name="Joshi V."/>
            <person name="Fowler G."/>
            <person name="Nazareth L."/>
            <person name="Reid J."/>
            <person name="Worley K."/>
            <person name="Petrosino J."/>
            <person name="Highlander S."/>
            <person name="Gibbs R."/>
        </authorList>
    </citation>
    <scope>NUCLEOTIDE SEQUENCE [LARGE SCALE GENOMIC DNA]</scope>
    <source>
        <strain evidence="1 2">ATCC 700821</strain>
    </source>
</reference>
<evidence type="ECO:0000313" key="2">
    <source>
        <dbReference type="Proteomes" id="UP000004123"/>
    </source>
</evidence>
<gene>
    <name evidence="1" type="ORF">HMPREF9144_2705</name>
</gene>
<accession>F9DM13</accession>
<dbReference type="Proteomes" id="UP000004123">
    <property type="component" value="Unassembled WGS sequence"/>
</dbReference>
<organism evidence="1 2">
    <name type="scientific">Prevotella pallens ATCC 700821</name>
    <dbReference type="NCBI Taxonomy" id="997353"/>
    <lineage>
        <taxon>Bacteria</taxon>
        <taxon>Pseudomonadati</taxon>
        <taxon>Bacteroidota</taxon>
        <taxon>Bacteroidia</taxon>
        <taxon>Bacteroidales</taxon>
        <taxon>Prevotellaceae</taxon>
        <taxon>Prevotella</taxon>
    </lineage>
</organism>
<sequence>MCINPQKQPLHLVNAIFSSPSFVRRLLFIIARYTLFIRNITYSAIKQGLYLF</sequence>
<dbReference type="AlphaFoldDB" id="F9DM13"/>
<comment type="caution">
    <text evidence="1">The sequence shown here is derived from an EMBL/GenBank/DDBJ whole genome shotgun (WGS) entry which is preliminary data.</text>
</comment>
<proteinExistence type="predicted"/>
<dbReference type="STRING" id="997353.HMPREF9144_2705"/>
<protein>
    <submittedName>
        <fullName evidence="1">Uncharacterized protein</fullName>
    </submittedName>
</protein>
<dbReference type="EMBL" id="AFPY01000128">
    <property type="protein sequence ID" value="EGQ12621.1"/>
    <property type="molecule type" value="Genomic_DNA"/>
</dbReference>
<evidence type="ECO:0000313" key="1">
    <source>
        <dbReference type="EMBL" id="EGQ12621.1"/>
    </source>
</evidence>
<dbReference type="HOGENOM" id="CLU_3083292_0_0_10"/>
<name>F9DM13_9BACT</name>